<feature type="region of interest" description="Disordered" evidence="1">
    <location>
        <begin position="95"/>
        <end position="181"/>
    </location>
</feature>
<feature type="region of interest" description="Disordered" evidence="1">
    <location>
        <begin position="1"/>
        <end position="64"/>
    </location>
</feature>
<accession>A0A9W7E4Y5</accession>
<name>A0A9W7E4Y5_9STRA</name>
<evidence type="ECO:0000313" key="3">
    <source>
        <dbReference type="Proteomes" id="UP001162640"/>
    </source>
</evidence>
<sequence>MSDTKKAGRGAIQKSVRNQQQKTSRGRFPATSRARPVQSRGRKNPIADFGKPKGRAVAGKQAPKAFTPAQQKVAMAALKKQGFAVPAGAKMVFSAAPAKRAPAKRAPVRTNNSRPSNSRNTTRKTTPAKKSTTTKRRAPVKKLAGNTATERASARGKQIADAAKKRKGNAAAKKRGMTPRN</sequence>
<reference evidence="3" key="1">
    <citation type="journal article" date="2023" name="Commun. Biol.">
        <title>Genome analysis of Parmales, the sister group of diatoms, reveals the evolutionary specialization of diatoms from phago-mixotrophs to photoautotrophs.</title>
        <authorList>
            <person name="Ban H."/>
            <person name="Sato S."/>
            <person name="Yoshikawa S."/>
            <person name="Yamada K."/>
            <person name="Nakamura Y."/>
            <person name="Ichinomiya M."/>
            <person name="Sato N."/>
            <person name="Blanc-Mathieu R."/>
            <person name="Endo H."/>
            <person name="Kuwata A."/>
            <person name="Ogata H."/>
        </authorList>
    </citation>
    <scope>NUCLEOTIDE SEQUENCE [LARGE SCALE GENOMIC DNA]</scope>
</reference>
<gene>
    <name evidence="2" type="ORF">TL16_g04180</name>
</gene>
<dbReference type="AlphaFoldDB" id="A0A9W7E4Y5"/>
<organism evidence="2 3">
    <name type="scientific">Triparma laevis f. inornata</name>
    <dbReference type="NCBI Taxonomy" id="1714386"/>
    <lineage>
        <taxon>Eukaryota</taxon>
        <taxon>Sar</taxon>
        <taxon>Stramenopiles</taxon>
        <taxon>Ochrophyta</taxon>
        <taxon>Bolidophyceae</taxon>
        <taxon>Parmales</taxon>
        <taxon>Triparmaceae</taxon>
        <taxon>Triparma</taxon>
    </lineage>
</organism>
<protein>
    <submittedName>
        <fullName evidence="2">Uncharacterized protein</fullName>
    </submittedName>
</protein>
<feature type="compositionally biased region" description="Low complexity" evidence="1">
    <location>
        <begin position="109"/>
        <end position="131"/>
    </location>
</feature>
<dbReference type="Proteomes" id="UP001162640">
    <property type="component" value="Unassembled WGS sequence"/>
</dbReference>
<feature type="compositionally biased region" description="Basic residues" evidence="1">
    <location>
        <begin position="164"/>
        <end position="181"/>
    </location>
</feature>
<evidence type="ECO:0000313" key="2">
    <source>
        <dbReference type="EMBL" id="GMH65360.1"/>
    </source>
</evidence>
<dbReference type="EMBL" id="BLQM01000113">
    <property type="protein sequence ID" value="GMH65360.1"/>
    <property type="molecule type" value="Genomic_DNA"/>
</dbReference>
<comment type="caution">
    <text evidence="2">The sequence shown here is derived from an EMBL/GenBank/DDBJ whole genome shotgun (WGS) entry which is preliminary data.</text>
</comment>
<evidence type="ECO:0000256" key="1">
    <source>
        <dbReference type="SAM" id="MobiDB-lite"/>
    </source>
</evidence>
<proteinExistence type="predicted"/>